<dbReference type="InterPro" id="IPR012337">
    <property type="entry name" value="RNaseH-like_sf"/>
</dbReference>
<dbReference type="InterPro" id="IPR001584">
    <property type="entry name" value="Integrase_cat-core"/>
</dbReference>
<accession>A0A8X6N4S9</accession>
<gene>
    <name evidence="4" type="ORF">NPIL_38431</name>
</gene>
<dbReference type="PANTHER" id="PTHR38681:SF1">
    <property type="entry name" value="RETROVIRUS-RELATED POL POLYPROTEIN FROM TRANSPOSON 412-LIKE PROTEIN"/>
    <property type="match status" value="1"/>
</dbReference>
<dbReference type="InterPro" id="IPR055469">
    <property type="entry name" value="DUF7041"/>
</dbReference>
<evidence type="ECO:0000313" key="5">
    <source>
        <dbReference type="Proteomes" id="UP000887013"/>
    </source>
</evidence>
<dbReference type="SUPFAM" id="SSF53098">
    <property type="entry name" value="Ribonuclease H-like"/>
    <property type="match status" value="1"/>
</dbReference>
<dbReference type="InterPro" id="IPR011604">
    <property type="entry name" value="PDDEXK-like_dom_sf"/>
</dbReference>
<dbReference type="CDD" id="cd22343">
    <property type="entry name" value="PDDEXK_lambda_exonuclease-like"/>
    <property type="match status" value="1"/>
</dbReference>
<dbReference type="SUPFAM" id="SSF52980">
    <property type="entry name" value="Restriction endonuclease-like"/>
    <property type="match status" value="1"/>
</dbReference>
<dbReference type="InterPro" id="IPR007527">
    <property type="entry name" value="Znf_SWIM"/>
</dbReference>
<dbReference type="InterPro" id="IPR041588">
    <property type="entry name" value="Integrase_H2C2"/>
</dbReference>
<keyword evidence="5" id="KW-1185">Reference proteome</keyword>
<dbReference type="InterPro" id="IPR036397">
    <property type="entry name" value="RNaseH_sf"/>
</dbReference>
<comment type="caution">
    <text evidence="4">The sequence shown here is derived from an EMBL/GenBank/DDBJ whole genome shotgun (WGS) entry which is preliminary data.</text>
</comment>
<dbReference type="InterPro" id="IPR011335">
    <property type="entry name" value="Restrct_endonuc-II-like"/>
</dbReference>
<dbReference type="Proteomes" id="UP000887013">
    <property type="component" value="Unassembled WGS sequence"/>
</dbReference>
<feature type="domain" description="Integrase catalytic" evidence="3">
    <location>
        <begin position="250"/>
        <end position="434"/>
    </location>
</feature>
<dbReference type="AlphaFoldDB" id="A0A8X6N4S9"/>
<proteinExistence type="predicted"/>
<feature type="domain" description="SWIM-type" evidence="2">
    <location>
        <begin position="531"/>
        <end position="568"/>
    </location>
</feature>
<dbReference type="InterPro" id="IPR019080">
    <property type="entry name" value="YqaJ_viral_recombinase"/>
</dbReference>
<dbReference type="GO" id="GO:0008270">
    <property type="term" value="F:zinc ion binding"/>
    <property type="evidence" value="ECO:0007669"/>
    <property type="project" value="UniProtKB-KW"/>
</dbReference>
<dbReference type="EMBL" id="BMAW01005377">
    <property type="protein sequence ID" value="GFS93834.1"/>
    <property type="molecule type" value="Genomic_DNA"/>
</dbReference>
<dbReference type="PANTHER" id="PTHR38681">
    <property type="entry name" value="RETROVIRUS-RELATED POL POLYPROTEIN FROM TRANSPOSON 412-LIKE PROTEIN-RELATED"/>
    <property type="match status" value="1"/>
</dbReference>
<dbReference type="GO" id="GO:0003676">
    <property type="term" value="F:nucleic acid binding"/>
    <property type="evidence" value="ECO:0007669"/>
    <property type="project" value="InterPro"/>
</dbReference>
<reference evidence="4" key="1">
    <citation type="submission" date="2020-08" db="EMBL/GenBank/DDBJ databases">
        <title>Multicomponent nature underlies the extraordinary mechanical properties of spider dragline silk.</title>
        <authorList>
            <person name="Kono N."/>
            <person name="Nakamura H."/>
            <person name="Mori M."/>
            <person name="Yoshida Y."/>
            <person name="Ohtoshi R."/>
            <person name="Malay A.D."/>
            <person name="Moran D.A.P."/>
            <person name="Tomita M."/>
            <person name="Numata K."/>
            <person name="Arakawa K."/>
        </authorList>
    </citation>
    <scope>NUCLEOTIDE SEQUENCE</scope>
</reference>
<evidence type="ECO:0000259" key="2">
    <source>
        <dbReference type="PROSITE" id="PS50966"/>
    </source>
</evidence>
<protein>
    <submittedName>
        <fullName evidence="4">Putative gag-pol protein</fullName>
    </submittedName>
</protein>
<dbReference type="Pfam" id="PF17921">
    <property type="entry name" value="Integrase_H2C2"/>
    <property type="match status" value="1"/>
</dbReference>
<dbReference type="GO" id="GO:0006281">
    <property type="term" value="P:DNA repair"/>
    <property type="evidence" value="ECO:0007669"/>
    <property type="project" value="UniProtKB-ARBA"/>
</dbReference>
<keyword evidence="1" id="KW-0479">Metal-binding</keyword>
<keyword evidence="1" id="KW-0863">Zinc-finger</keyword>
<dbReference type="GO" id="GO:0015074">
    <property type="term" value="P:DNA integration"/>
    <property type="evidence" value="ECO:0007669"/>
    <property type="project" value="InterPro"/>
</dbReference>
<dbReference type="Pfam" id="PF09588">
    <property type="entry name" value="YqaJ"/>
    <property type="match status" value="1"/>
</dbReference>
<dbReference type="FunFam" id="3.30.420.10:FF:000032">
    <property type="entry name" value="Retrovirus-related Pol polyprotein from transposon 297-like Protein"/>
    <property type="match status" value="1"/>
</dbReference>
<evidence type="ECO:0000256" key="1">
    <source>
        <dbReference type="PROSITE-ProRule" id="PRU00325"/>
    </source>
</evidence>
<dbReference type="Pfam" id="PF00665">
    <property type="entry name" value="rve"/>
    <property type="match status" value="1"/>
</dbReference>
<name>A0A8X6N4S9_NEPPI</name>
<dbReference type="Gene3D" id="3.30.420.10">
    <property type="entry name" value="Ribonuclease H-like superfamily/Ribonuclease H"/>
    <property type="match status" value="1"/>
</dbReference>
<dbReference type="PROSITE" id="PS50994">
    <property type="entry name" value="INTEGRASE"/>
    <property type="match status" value="1"/>
</dbReference>
<dbReference type="PROSITE" id="PS50966">
    <property type="entry name" value="ZF_SWIM"/>
    <property type="match status" value="1"/>
</dbReference>
<keyword evidence="1" id="KW-0862">Zinc</keyword>
<dbReference type="Gene3D" id="3.90.320.10">
    <property type="match status" value="1"/>
</dbReference>
<dbReference type="Pfam" id="PF23055">
    <property type="entry name" value="DUF7041"/>
    <property type="match status" value="1"/>
</dbReference>
<evidence type="ECO:0000313" key="4">
    <source>
        <dbReference type="EMBL" id="GFS93834.1"/>
    </source>
</evidence>
<dbReference type="OrthoDB" id="8067857at2759"/>
<evidence type="ECO:0000259" key="3">
    <source>
        <dbReference type="PROSITE" id="PS50994"/>
    </source>
</evidence>
<dbReference type="Gene3D" id="1.10.340.70">
    <property type="match status" value="1"/>
</dbReference>
<organism evidence="4 5">
    <name type="scientific">Nephila pilipes</name>
    <name type="common">Giant wood spider</name>
    <name type="synonym">Nephila maculata</name>
    <dbReference type="NCBI Taxonomy" id="299642"/>
    <lineage>
        <taxon>Eukaryota</taxon>
        <taxon>Metazoa</taxon>
        <taxon>Ecdysozoa</taxon>
        <taxon>Arthropoda</taxon>
        <taxon>Chelicerata</taxon>
        <taxon>Arachnida</taxon>
        <taxon>Araneae</taxon>
        <taxon>Araneomorphae</taxon>
        <taxon>Entelegynae</taxon>
        <taxon>Araneoidea</taxon>
        <taxon>Nephilidae</taxon>
        <taxon>Nephila</taxon>
    </lineage>
</organism>
<sequence length="901" mass="104288">MDENKSDPIALNFDNPNTEINRVAVKPPIFWRNKPKLWFLQLEAQFANSGISQDATKYNIVVAALDENVLDFVVDILSNPPEKYDTLKKALLNRLTDTEESRLKKLLTDLELGDKRPSDLLRQMKSLAGNSISDEIIKSLWLQRLPQQTQAILQHFSEFHLNSSLKLEKVPVFGSSCDIFYDSSTKKKRPYIPESFMKIVFNSVHNLAHPGIKATTKLLKSKFVWPSIIKDARTWTRSCLKCEKSKVTRHVQSPFQQYHNVSKRFTEINLDIIGPLPSSEGFRYCLTIIDRYCRWPEAIPLPDIRADNLLKGWIARFGTPLVITTDQGTQFEAQLFQELSKLIGFKRNRTTSYHPQANGCIERWHRTLKASIMCHENESWTRSLPIILLGLRTTWRADFQSTPAELLYGENIRFPCDFFEDTKFQPQSEFVQKLKATMKQVKPIPFSYNCKQKPFVFKDLKNCSHVFVRTDIIRQSLQLPYHGPYQVIKRSDKIFTLLIKNKNVNISIDRLKPCFSDNSPETDCAINHKSNPVDKPTSPVKKKIRCTCPAGKDPAFCKHTFALLHAIDDYIKKEMFSAPTERLQTWHQPRPTKKDPTESSLLFKCRCEKTPTPDSNKFAFKKMRGIFATPFAESVISVNKIRFDKTLSLPAAVCSAKIAFDIPNMNISEAFFFHQHYFRNIEELVEIEQRTVHQNSSEWRQERKLRITASDAKSIFSRVANFEALATQILKKKNSSIEHIPAVRYGLEMEDIVRSMVQHMHPQSIVRKTGLVIHPLDQYIAASPDGLIRSGEDYMLLEIKCIFKPDGSSLEELISKRSDFCLSNTNGFISLKRNHKYYFQIQCQLAVTNLQQCLFIIFCNNKLTKEKIYSETINFDCQLWEECLGKFRNFFLNFYLPLIME</sequence>